<dbReference type="InterPro" id="IPR000742">
    <property type="entry name" value="EGF"/>
</dbReference>
<dbReference type="PROSITE" id="PS00022">
    <property type="entry name" value="EGF_1"/>
    <property type="match status" value="9"/>
</dbReference>
<evidence type="ECO:0000256" key="3">
    <source>
        <dbReference type="ARBA" id="ARBA00022737"/>
    </source>
</evidence>
<dbReference type="PANTHER" id="PTHR12916">
    <property type="entry name" value="CYTOCHROME C OXIDASE POLYPEPTIDE VIC-2"/>
    <property type="match status" value="1"/>
</dbReference>
<feature type="domain" description="EGF-like" evidence="6">
    <location>
        <begin position="184"/>
        <end position="227"/>
    </location>
</feature>
<evidence type="ECO:0000256" key="2">
    <source>
        <dbReference type="ARBA" id="ARBA00022729"/>
    </source>
</evidence>
<dbReference type="InterPro" id="IPR013032">
    <property type="entry name" value="EGF-like_CS"/>
</dbReference>
<feature type="disulfide bond" evidence="5">
    <location>
        <begin position="261"/>
        <end position="270"/>
    </location>
</feature>
<organism evidence="7 8">
    <name type="scientific">Panagrolaimus superbus</name>
    <dbReference type="NCBI Taxonomy" id="310955"/>
    <lineage>
        <taxon>Eukaryota</taxon>
        <taxon>Metazoa</taxon>
        <taxon>Ecdysozoa</taxon>
        <taxon>Nematoda</taxon>
        <taxon>Chromadorea</taxon>
        <taxon>Rhabditida</taxon>
        <taxon>Tylenchina</taxon>
        <taxon>Panagrolaimomorpha</taxon>
        <taxon>Panagrolaimoidea</taxon>
        <taxon>Panagrolaimidae</taxon>
        <taxon>Panagrolaimus</taxon>
    </lineage>
</organism>
<feature type="domain" description="EGF-like" evidence="6">
    <location>
        <begin position="272"/>
        <end position="308"/>
    </location>
</feature>
<dbReference type="Proteomes" id="UP000887577">
    <property type="component" value="Unplaced"/>
</dbReference>
<feature type="disulfide bond" evidence="5">
    <location>
        <begin position="298"/>
        <end position="307"/>
    </location>
</feature>
<sequence length="434" mass="47022">MEVNVLLIQVEKNPFDGCKYFSCQNGGTCYVNGTDNVPKCSCGKGWTGIHCENETNSCNPNPCIFEEFGVKNTTTCTSSAGDYTCECPSGTSGKNCSINSDDCKRTGYANKDNLCNKIDKNANCSDGLNEYLCICSAGYTGDKCETYDACFSDTCLNGGNCSTVNNKFKCDCVEGYTGDKCQTLIDNCNPNPCVYTEYGEKKNATCTNKVADYACTCPSGSFGINCEINPDDCILNGTSVCNTIDSEATCLDGLDNVKCQCGQEYEGDECTSYNACFNVTCLNGATCETVDMQPVCTCAKGYTGTLCDIVVDNCHPNPCIYIEHEETKFANCTNLIGDYFYECLSTASGGNICNKVDLNATCSDGLNNYTCTCTDEYKGNQCQTYDACVYNHCENGNCSTVGKDFKCTCTKGWEGKNCEISKFFFFAITGIIQM</sequence>
<dbReference type="Gene3D" id="2.10.25.10">
    <property type="entry name" value="Laminin"/>
    <property type="match status" value="8"/>
</dbReference>
<feature type="domain" description="EGF-like" evidence="6">
    <location>
        <begin position="99"/>
        <end position="145"/>
    </location>
</feature>
<dbReference type="WBParaSite" id="PSU_v2.g10162.t1">
    <property type="protein sequence ID" value="PSU_v2.g10162.t1"/>
    <property type="gene ID" value="PSU_v2.g10162"/>
</dbReference>
<reference evidence="8" key="1">
    <citation type="submission" date="2022-11" db="UniProtKB">
        <authorList>
            <consortium name="WormBaseParasite"/>
        </authorList>
    </citation>
    <scope>IDENTIFICATION</scope>
</reference>
<feature type="disulfide bond" evidence="5">
    <location>
        <begin position="217"/>
        <end position="226"/>
    </location>
</feature>
<evidence type="ECO:0000256" key="5">
    <source>
        <dbReference type="PROSITE-ProRule" id="PRU00076"/>
    </source>
</evidence>
<keyword evidence="4 5" id="KW-1015">Disulfide bond</keyword>
<dbReference type="AlphaFoldDB" id="A0A914XT73"/>
<comment type="caution">
    <text evidence="5">Lacks conserved residue(s) required for the propagation of feature annotation.</text>
</comment>
<feature type="disulfide bond" evidence="5">
    <location>
        <begin position="135"/>
        <end position="144"/>
    </location>
</feature>
<dbReference type="SUPFAM" id="SSF57196">
    <property type="entry name" value="EGF/Laminin"/>
    <property type="match status" value="7"/>
</dbReference>
<dbReference type="GO" id="GO:0007219">
    <property type="term" value="P:Notch signaling pathway"/>
    <property type="evidence" value="ECO:0007669"/>
    <property type="project" value="TreeGrafter"/>
</dbReference>
<feature type="domain" description="EGF-like" evidence="6">
    <location>
        <begin position="14"/>
        <end position="52"/>
    </location>
</feature>
<evidence type="ECO:0000256" key="1">
    <source>
        <dbReference type="ARBA" id="ARBA00022536"/>
    </source>
</evidence>
<dbReference type="FunFam" id="2.10.25.10:FF:000095">
    <property type="entry name" value="Notch, isoform B"/>
    <property type="match status" value="1"/>
</dbReference>
<dbReference type="GO" id="GO:0005509">
    <property type="term" value="F:calcium ion binding"/>
    <property type="evidence" value="ECO:0007669"/>
    <property type="project" value="InterPro"/>
</dbReference>
<keyword evidence="2" id="KW-0732">Signal</keyword>
<protein>
    <submittedName>
        <fullName evidence="8">EGF-like domain-containing protein</fullName>
    </submittedName>
</protein>
<feature type="disulfide bond" evidence="5">
    <location>
        <begin position="373"/>
        <end position="382"/>
    </location>
</feature>
<feature type="disulfide bond" evidence="5">
    <location>
        <begin position="388"/>
        <end position="398"/>
    </location>
</feature>
<dbReference type="Pfam" id="PF12661">
    <property type="entry name" value="hEGF"/>
    <property type="match status" value="3"/>
</dbReference>
<dbReference type="SMART" id="SM00179">
    <property type="entry name" value="EGF_CA"/>
    <property type="match status" value="6"/>
</dbReference>
<feature type="domain" description="EGF-like" evidence="6">
    <location>
        <begin position="339"/>
        <end position="383"/>
    </location>
</feature>
<dbReference type="PROSITE" id="PS50026">
    <property type="entry name" value="EGF_3"/>
    <property type="match status" value="9"/>
</dbReference>
<accession>A0A914XT73</accession>
<feature type="disulfide bond" evidence="5">
    <location>
        <begin position="409"/>
        <end position="418"/>
    </location>
</feature>
<feature type="disulfide bond" evidence="5">
    <location>
        <begin position="172"/>
        <end position="181"/>
    </location>
</feature>
<evidence type="ECO:0000259" key="6">
    <source>
        <dbReference type="PROSITE" id="PS50026"/>
    </source>
</evidence>
<feature type="disulfide bond" evidence="5">
    <location>
        <begin position="87"/>
        <end position="96"/>
    </location>
</feature>
<evidence type="ECO:0000256" key="4">
    <source>
        <dbReference type="ARBA" id="ARBA00023157"/>
    </source>
</evidence>
<feature type="disulfide bond" evidence="5">
    <location>
        <begin position="42"/>
        <end position="51"/>
    </location>
</feature>
<name>A0A914XT73_9BILA</name>
<dbReference type="PANTHER" id="PTHR12916:SF4">
    <property type="entry name" value="UNINFLATABLE, ISOFORM C"/>
    <property type="match status" value="1"/>
</dbReference>
<feature type="domain" description="EGF-like" evidence="6">
    <location>
        <begin position="229"/>
        <end position="271"/>
    </location>
</feature>
<keyword evidence="7" id="KW-1185">Reference proteome</keyword>
<dbReference type="InterPro" id="IPR000152">
    <property type="entry name" value="EGF-type_Asp/Asn_hydroxyl_site"/>
</dbReference>
<keyword evidence="3" id="KW-0677">Repeat</keyword>
<evidence type="ECO:0000313" key="7">
    <source>
        <dbReference type="Proteomes" id="UP000887577"/>
    </source>
</evidence>
<dbReference type="GO" id="GO:0005112">
    <property type="term" value="F:Notch binding"/>
    <property type="evidence" value="ECO:0007669"/>
    <property type="project" value="TreeGrafter"/>
</dbReference>
<dbReference type="PROSITE" id="PS01186">
    <property type="entry name" value="EGF_2"/>
    <property type="match status" value="5"/>
</dbReference>
<dbReference type="Pfam" id="PF00008">
    <property type="entry name" value="EGF"/>
    <property type="match status" value="1"/>
</dbReference>
<dbReference type="InterPro" id="IPR001881">
    <property type="entry name" value="EGF-like_Ca-bd_dom"/>
</dbReference>
<dbReference type="SMART" id="SM00181">
    <property type="entry name" value="EGF"/>
    <property type="match status" value="8"/>
</dbReference>
<evidence type="ECO:0000313" key="8">
    <source>
        <dbReference type="WBParaSite" id="PSU_v2.g10162.t1"/>
    </source>
</evidence>
<proteinExistence type="predicted"/>
<feature type="disulfide bond" evidence="5">
    <location>
        <begin position="23"/>
        <end position="40"/>
    </location>
</feature>
<dbReference type="PROSITE" id="PS00010">
    <property type="entry name" value="ASX_HYDROXYL"/>
    <property type="match status" value="3"/>
</dbReference>
<keyword evidence="1 5" id="KW-0245">EGF-like domain</keyword>
<feature type="domain" description="EGF-like" evidence="6">
    <location>
        <begin position="59"/>
        <end position="97"/>
    </location>
</feature>
<feature type="domain" description="EGF-like" evidence="6">
    <location>
        <begin position="146"/>
        <end position="182"/>
    </location>
</feature>
<feature type="domain" description="EGF-like" evidence="6">
    <location>
        <begin position="384"/>
        <end position="419"/>
    </location>
</feature>